<dbReference type="AlphaFoldDB" id="C0PCR8"/>
<accession>C0PCR8</accession>
<reference evidence="1" key="1">
    <citation type="journal article" date="2009" name="PLoS Genet.">
        <title>Sequencing, mapping, and analysis of 27,455 maize full-length cDNAs.</title>
        <authorList>
            <person name="Soderlund C."/>
            <person name="Descour A."/>
            <person name="Kudrna D."/>
            <person name="Bomhoff M."/>
            <person name="Boyd L."/>
            <person name="Currie J."/>
            <person name="Angelova A."/>
            <person name="Collura K."/>
            <person name="Wissotski M."/>
            <person name="Ashley E."/>
            <person name="Morrow D."/>
            <person name="Fernandes J."/>
            <person name="Walbot V."/>
            <person name="Yu Y."/>
        </authorList>
    </citation>
    <scope>NUCLEOTIDE SEQUENCE</scope>
    <source>
        <strain evidence="1">B73</strain>
    </source>
</reference>
<organism evidence="1">
    <name type="scientific">Zea mays</name>
    <name type="common">Maize</name>
    <dbReference type="NCBI Taxonomy" id="4577"/>
    <lineage>
        <taxon>Eukaryota</taxon>
        <taxon>Viridiplantae</taxon>
        <taxon>Streptophyta</taxon>
        <taxon>Embryophyta</taxon>
        <taxon>Tracheophyta</taxon>
        <taxon>Spermatophyta</taxon>
        <taxon>Magnoliopsida</taxon>
        <taxon>Liliopsida</taxon>
        <taxon>Poales</taxon>
        <taxon>Poaceae</taxon>
        <taxon>PACMAD clade</taxon>
        <taxon>Panicoideae</taxon>
        <taxon>Andropogonodae</taxon>
        <taxon>Andropogoneae</taxon>
        <taxon>Tripsacinae</taxon>
        <taxon>Zea</taxon>
    </lineage>
</organism>
<reference evidence="1" key="2">
    <citation type="submission" date="2012-06" db="EMBL/GenBank/DDBJ databases">
        <authorList>
            <person name="Yu Y."/>
            <person name="Currie J."/>
            <person name="Lomeli R."/>
            <person name="Angelova A."/>
            <person name="Collura K."/>
            <person name="Wissotski M."/>
            <person name="Campos D."/>
            <person name="Kudrna D."/>
            <person name="Golser W."/>
            <person name="Ashely E."/>
            <person name="Descour A."/>
            <person name="Fernandes J."/>
            <person name="Soderlund C."/>
            <person name="Walbot V."/>
        </authorList>
    </citation>
    <scope>NUCLEOTIDE SEQUENCE</scope>
    <source>
        <strain evidence="1">B73</strain>
    </source>
</reference>
<protein>
    <submittedName>
        <fullName evidence="1">Uncharacterized protein</fullName>
    </submittedName>
</protein>
<dbReference type="EMBL" id="BT066087">
    <property type="protein sequence ID" value="ACN31963.1"/>
    <property type="molecule type" value="mRNA"/>
</dbReference>
<sequence length="115" mass="12685">MVSLNAQYVSLMSLPEDLDRDIYIDYLQKAVRRSAAQASNLLCCVASVWPNSPSTEDSLNGRFISNSKPDSALQPQRGVRCRCGSSGPCLLAEELATVRALRGELRQKFLVKPLQ</sequence>
<name>C0PCR8_MAIZE</name>
<evidence type="ECO:0000313" key="1">
    <source>
        <dbReference type="EMBL" id="ACN31963.1"/>
    </source>
</evidence>
<proteinExistence type="evidence at transcript level"/>